<keyword evidence="2" id="KW-1185">Reference proteome</keyword>
<dbReference type="Proteomes" id="UP000027466">
    <property type="component" value="Unassembled WGS sequence"/>
</dbReference>
<evidence type="ECO:0000313" key="2">
    <source>
        <dbReference type="Proteomes" id="UP000027466"/>
    </source>
</evidence>
<sequence length="59" mass="6802">MKSQTLEERIRIKAYELWLEDGSIEGCADEYWHLARQMIEAELSAERAETLRSGEGDVS</sequence>
<dbReference type="EMBL" id="JFHC01000219">
    <property type="protein sequence ID" value="KDR37559.1"/>
    <property type="molecule type" value="Genomic_DNA"/>
</dbReference>
<organism evidence="1 2">
    <name type="scientific">Caballeronia glathei</name>
    <dbReference type="NCBI Taxonomy" id="60547"/>
    <lineage>
        <taxon>Bacteria</taxon>
        <taxon>Pseudomonadati</taxon>
        <taxon>Pseudomonadota</taxon>
        <taxon>Betaproteobacteria</taxon>
        <taxon>Burkholderiales</taxon>
        <taxon>Burkholderiaceae</taxon>
        <taxon>Caballeronia</taxon>
    </lineage>
</organism>
<dbReference type="AlphaFoldDB" id="A0A069PCM0"/>
<comment type="caution">
    <text evidence="1">The sequence shown here is derived from an EMBL/GenBank/DDBJ whole genome shotgun (WGS) entry which is preliminary data.</text>
</comment>
<gene>
    <name evidence="1" type="ORF">BG61_14135</name>
</gene>
<dbReference type="Pfam" id="PF11154">
    <property type="entry name" value="DUF2934"/>
    <property type="match status" value="1"/>
</dbReference>
<name>A0A069PCM0_9BURK</name>
<evidence type="ECO:0008006" key="3">
    <source>
        <dbReference type="Google" id="ProtNLM"/>
    </source>
</evidence>
<reference evidence="1 2" key="1">
    <citation type="submission" date="2014-03" db="EMBL/GenBank/DDBJ databases">
        <title>Draft Genome Sequences of Four Burkholderia Strains.</title>
        <authorList>
            <person name="Liu X.Y."/>
            <person name="Li C.X."/>
            <person name="Xu J.H."/>
        </authorList>
    </citation>
    <scope>NUCLEOTIDE SEQUENCE [LARGE SCALE GENOMIC DNA]</scope>
    <source>
        <strain evidence="1 2">DSM 50014</strain>
    </source>
</reference>
<dbReference type="RefSeq" id="WP_051673112.1">
    <property type="nucleotide sequence ID" value="NZ_CADFFX010000046.1"/>
</dbReference>
<proteinExistence type="predicted"/>
<dbReference type="InterPro" id="IPR021327">
    <property type="entry name" value="DUF2934"/>
</dbReference>
<evidence type="ECO:0000313" key="1">
    <source>
        <dbReference type="EMBL" id="KDR37559.1"/>
    </source>
</evidence>
<protein>
    <recommendedName>
        <fullName evidence="3">DUF2934 domain-containing protein</fullName>
    </recommendedName>
</protein>
<accession>A0A069PCM0</accession>